<dbReference type="OrthoDB" id="894023at2"/>
<dbReference type="Proteomes" id="UP000180252">
    <property type="component" value="Unassembled WGS sequence"/>
</dbReference>
<reference evidence="2 4" key="3">
    <citation type="submission" date="2016-11" db="EMBL/GenBank/DDBJ databases">
        <title>Whole genomes of Flavobacteriaceae.</title>
        <authorList>
            <person name="Stine C."/>
            <person name="Li C."/>
            <person name="Tadesse D."/>
        </authorList>
    </citation>
    <scope>NUCLEOTIDE SEQUENCE [LARGE SCALE GENOMIC DNA]</scope>
    <source>
        <strain evidence="2 4">ATCC BAA-2541</strain>
    </source>
</reference>
<organism evidence="1 3">
    <name type="scientific">Flavobacterium tructae</name>
    <dbReference type="NCBI Taxonomy" id="1114873"/>
    <lineage>
        <taxon>Bacteria</taxon>
        <taxon>Pseudomonadati</taxon>
        <taxon>Bacteroidota</taxon>
        <taxon>Flavobacteriia</taxon>
        <taxon>Flavobacteriales</taxon>
        <taxon>Flavobacteriaceae</taxon>
        <taxon>Flavobacterium</taxon>
    </lineage>
</organism>
<reference evidence="1" key="1">
    <citation type="submission" date="2016-09" db="EMBL/GenBank/DDBJ databases">
        <authorList>
            <person name="Capua I."/>
            <person name="De Benedictis P."/>
            <person name="Joannis T."/>
            <person name="Lombin L.H."/>
            <person name="Cattoli G."/>
        </authorList>
    </citation>
    <scope>NUCLEOTIDE SEQUENCE [LARGE SCALE GENOMIC DNA]</scope>
    <source>
        <strain evidence="1">MSU</strain>
    </source>
</reference>
<evidence type="ECO:0000313" key="2">
    <source>
        <dbReference type="EMBL" id="OXB17121.1"/>
    </source>
</evidence>
<dbReference type="EMBL" id="MIKE01000022">
    <property type="protein sequence ID" value="OHT45860.1"/>
    <property type="molecule type" value="Genomic_DNA"/>
</dbReference>
<reference evidence="3" key="2">
    <citation type="submission" date="2016-09" db="EMBL/GenBank/DDBJ databases">
        <authorList>
            <person name="Chen S."/>
            <person name="Walker E."/>
        </authorList>
    </citation>
    <scope>NUCLEOTIDE SEQUENCE [LARGE SCALE GENOMIC DNA]</scope>
    <source>
        <strain evidence="3">MSU</strain>
    </source>
</reference>
<protein>
    <submittedName>
        <fullName evidence="1">Uncharacterized protein</fullName>
    </submittedName>
</protein>
<dbReference type="AlphaFoldDB" id="A0A1S1J7T6"/>
<comment type="caution">
    <text evidence="1">The sequence shown here is derived from an EMBL/GenBank/DDBJ whole genome shotgun (WGS) entry which is preliminary data.</text>
</comment>
<evidence type="ECO:0000313" key="3">
    <source>
        <dbReference type="Proteomes" id="UP000180252"/>
    </source>
</evidence>
<evidence type="ECO:0000313" key="1">
    <source>
        <dbReference type="EMBL" id="OHT45860.1"/>
    </source>
</evidence>
<dbReference type="STRING" id="1278819.BHE19_08510"/>
<sequence>MKEINYLQPDEIWEVFDVKSEDDFREKYLLKGKFHSLVPETIINDYKVVERLMYYSYFNYPLIDEAFSKSTRIFEACVTLKLEISGLKRDGFESLHSKLTRLKELCSNDLFEQWRGAKELRNHFAHREAGALVGIFLMNGFKHNLNLINSIFLESTAILNKEKKLKDLLQQSEHLVKGLFILEYKTQKILIYGAKPFTTGIINNLGKSLWVFIPITGDKIIQHVNDFPASLILKLENVQINEKGLNAIDAVTKEVIQLTVTENAENVEKFNLHNKRIAEIEKISPNISLEYMSMLKHDTAKEISDFLYEDW</sequence>
<accession>A0A1S1J7T6</accession>
<dbReference type="RefSeq" id="WP_070907102.1">
    <property type="nucleotide sequence ID" value="NZ_MIKE01000022.1"/>
</dbReference>
<gene>
    <name evidence="2" type="ORF">B0A71_17800</name>
    <name evidence="1" type="ORF">BHE19_08510</name>
</gene>
<dbReference type="Proteomes" id="UP000198319">
    <property type="component" value="Unassembled WGS sequence"/>
</dbReference>
<dbReference type="EMBL" id="MUHG01000026">
    <property type="protein sequence ID" value="OXB17121.1"/>
    <property type="molecule type" value="Genomic_DNA"/>
</dbReference>
<proteinExistence type="predicted"/>
<evidence type="ECO:0000313" key="4">
    <source>
        <dbReference type="Proteomes" id="UP000198319"/>
    </source>
</evidence>
<name>A0A1S1J7T6_9FLAO</name>
<keyword evidence="4" id="KW-1185">Reference proteome</keyword>